<accession>A0ABR1IQM7</accession>
<organism evidence="1 2">
    <name type="scientific">Marasmiellus scandens</name>
    <dbReference type="NCBI Taxonomy" id="2682957"/>
    <lineage>
        <taxon>Eukaryota</taxon>
        <taxon>Fungi</taxon>
        <taxon>Dikarya</taxon>
        <taxon>Basidiomycota</taxon>
        <taxon>Agaricomycotina</taxon>
        <taxon>Agaricomycetes</taxon>
        <taxon>Agaricomycetidae</taxon>
        <taxon>Agaricales</taxon>
        <taxon>Marasmiineae</taxon>
        <taxon>Omphalotaceae</taxon>
        <taxon>Marasmiellus</taxon>
    </lineage>
</organism>
<evidence type="ECO:0000313" key="1">
    <source>
        <dbReference type="EMBL" id="KAK7438600.1"/>
    </source>
</evidence>
<dbReference type="Proteomes" id="UP001498398">
    <property type="component" value="Unassembled WGS sequence"/>
</dbReference>
<dbReference type="EMBL" id="JBANRG010000078">
    <property type="protein sequence ID" value="KAK7438600.1"/>
    <property type="molecule type" value="Genomic_DNA"/>
</dbReference>
<keyword evidence="2" id="KW-1185">Reference proteome</keyword>
<protein>
    <submittedName>
        <fullName evidence="1">Uncharacterized protein</fullName>
    </submittedName>
</protein>
<comment type="caution">
    <text evidence="1">The sequence shown here is derived from an EMBL/GenBank/DDBJ whole genome shotgun (WGS) entry which is preliminary data.</text>
</comment>
<gene>
    <name evidence="1" type="ORF">VKT23_017934</name>
</gene>
<evidence type="ECO:0000313" key="2">
    <source>
        <dbReference type="Proteomes" id="UP001498398"/>
    </source>
</evidence>
<sequence>MRVGGFLISDDKAKELTKITEDDLISRLHRCSALSAMVQEYRAIMEVVTYPKFSTRDEDTSYIIATRYADFSLHDFYALGKDISKLPQFTPGAREERVKTIMNELGITETMFVTCFLHDHGVDPGAWRFREKPSVTSSVTEQIEDLK</sequence>
<reference evidence="1 2" key="1">
    <citation type="submission" date="2024-01" db="EMBL/GenBank/DDBJ databases">
        <title>A draft genome for the cacao thread blight pathogen Marasmiellus scandens.</title>
        <authorList>
            <person name="Baruah I.K."/>
            <person name="Leung J."/>
            <person name="Bukari Y."/>
            <person name="Amoako-Attah I."/>
            <person name="Meinhardt L.W."/>
            <person name="Bailey B.A."/>
            <person name="Cohen S.P."/>
        </authorList>
    </citation>
    <scope>NUCLEOTIDE SEQUENCE [LARGE SCALE GENOMIC DNA]</scope>
    <source>
        <strain evidence="1 2">GH-19</strain>
    </source>
</reference>
<name>A0ABR1IQM7_9AGAR</name>
<proteinExistence type="predicted"/>